<dbReference type="InterPro" id="IPR029030">
    <property type="entry name" value="Caspase-like_dom_sf"/>
</dbReference>
<protein>
    <recommendedName>
        <fullName evidence="3">Gingipain domain-containing protein</fullName>
    </recommendedName>
</protein>
<comment type="caution">
    <text evidence="4">The sequence shown here is derived from an EMBL/GenBank/DDBJ whole genome shotgun (WGS) entry which is preliminary data.</text>
</comment>
<organism evidence="4 5">
    <name type="scientific">Brumimicrobium aurantiacum</name>
    <dbReference type="NCBI Taxonomy" id="1737063"/>
    <lineage>
        <taxon>Bacteria</taxon>
        <taxon>Pseudomonadati</taxon>
        <taxon>Bacteroidota</taxon>
        <taxon>Flavobacteriia</taxon>
        <taxon>Flavobacteriales</taxon>
        <taxon>Crocinitomicaceae</taxon>
        <taxon>Brumimicrobium</taxon>
    </lineage>
</organism>
<evidence type="ECO:0000256" key="1">
    <source>
        <dbReference type="SAM" id="MobiDB-lite"/>
    </source>
</evidence>
<dbReference type="RefSeq" id="WP_116881397.1">
    <property type="nucleotide sequence ID" value="NZ_QURB01000007.1"/>
</dbReference>
<feature type="signal peptide" evidence="2">
    <location>
        <begin position="1"/>
        <end position="19"/>
    </location>
</feature>
<dbReference type="Pfam" id="PF01364">
    <property type="entry name" value="Peptidase_C25"/>
    <property type="match status" value="1"/>
</dbReference>
<feature type="domain" description="Gingipain" evidence="3">
    <location>
        <begin position="415"/>
        <end position="785"/>
    </location>
</feature>
<accession>A0A3E1EVX0</accession>
<dbReference type="EMBL" id="QURB01000007">
    <property type="protein sequence ID" value="RFC53701.1"/>
    <property type="molecule type" value="Genomic_DNA"/>
</dbReference>
<dbReference type="SUPFAM" id="SSF52129">
    <property type="entry name" value="Caspase-like"/>
    <property type="match status" value="1"/>
</dbReference>
<dbReference type="Gene3D" id="3.40.50.1460">
    <property type="match status" value="1"/>
</dbReference>
<dbReference type="Proteomes" id="UP000257127">
    <property type="component" value="Unassembled WGS sequence"/>
</dbReference>
<dbReference type="GO" id="GO:0008234">
    <property type="term" value="F:cysteine-type peptidase activity"/>
    <property type="evidence" value="ECO:0007669"/>
    <property type="project" value="InterPro"/>
</dbReference>
<evidence type="ECO:0000256" key="2">
    <source>
        <dbReference type="SAM" id="SignalP"/>
    </source>
</evidence>
<dbReference type="Gene3D" id="2.60.40.4070">
    <property type="match status" value="1"/>
</dbReference>
<dbReference type="InterPro" id="IPR001769">
    <property type="entry name" value="Gingipain"/>
</dbReference>
<name>A0A3E1EVX0_9FLAO</name>
<feature type="compositionally biased region" description="Polar residues" evidence="1">
    <location>
        <begin position="496"/>
        <end position="518"/>
    </location>
</feature>
<evidence type="ECO:0000259" key="3">
    <source>
        <dbReference type="Pfam" id="PF01364"/>
    </source>
</evidence>
<keyword evidence="5" id="KW-1185">Reference proteome</keyword>
<proteinExistence type="predicted"/>
<sequence length="1713" mass="191051">MHKLIAYIFVFVSLSSLLAQPFGNEWINYNQQYYKFGVAENGVYRLNYQALVNAGVPVNTVAANKFQIFGKEKEIALSIHDNGDNLINVGDYIEFYAEGNDGWLDSTLYDNPTDIGNPAYSLYSDTLYYFLTWTTGNAKRFIEETDANFSVYSPANYVLDKSIVSYDAFYYGGYSAYSSYSSFYSPGEGWGGPNYNGASNYSLTIPIETSDVYAGGGAPNALFHAKSNANSNASYTGSGNHHLRWEIGASNDLVYDEVFNGYRQTVVNQEVSTSILSNGTTNVYFKIIGDQGAATDYQSVSYLSLKYPRQITSSSSSFEWEIVNNATQAKVRLDISANNITNPVAYVMDNIISRRVPLVNNGGVWQTLIPNSINGGNQKLVITSETDIKQINILSPVNSNGFFTNYSQINPEEAYIILYNKQLQASVNEYASYRSSAAGGSYNVVLCEVNDAWMQYGGGIPKHIQGSRRALNHIYNLATVKPVALFIAGKGITEASEPNSGSSGVPRKNANSNNLNLVPSYGSPSSDQCITAGWNNSSSIEPMIPTGRIAAKNNDELDLYLEKVKIYETAQNQNSVYNKSEKEWQKQIIHFGGGSTASEQSLLQSYLNSMKTTIEGPDYGGNVISYFKETSNPFNPVQNTEVNALLENGVSMMTFFGHASADGFDQNIDDPENWNNTGKYPMVIGNGCYTGNIFTTSNNSTSEHFVFVENLGAIGFLSSTKLGYASYLNLYSNELYAQMSPQNYGANIGEQVKLTIGNLENNNPSFLTEVTTMQMTLHADPAIKLNWHAKPEIDLTIQDVYFTPSVVDLSTDSIAINIVLTNLGRSIVDTFGLDITRSFPNSSVDSIYKLSIPNLDYRDTIVFNMPLQADIGSGINQFSVSADIPSFIPEQYDESSNNAVVIDYFVNIDGIMPVLPYDYAVVPNDSVVLKASTINPLASFNSYRFEVDTTDLFNSPFRKYALKHGLGGVKEVFPNEWKNVNSNANDALVLEDSIVYFWRVSIDSTVMNWTEHSFQYIEGKSGWGQDHFFQFKNGDFNGVSYERNDFKREFSPQYIELFANVHDNSSSTYTYNSTLWGVNGQNAEYGLCFTTPSIHVGVIDPATQAPWGTFYNGTNTDHQYGNVNNNGGCRNRVENYFIFRQNSTSQLQALENMITNEIPDGHFVAVYTTMRALYSQWQSLHPSLFTTFQNIGATGMNAGAPERAFILLFEKGDPSTAVVVHAQNSGEYISLAQTFAGSVGSGIESSTLIGPAAEWETVYWKQDAEETATNDTTRLVIRAFDHNKQFQTELDTVFNANDSILNFNTIFPANDYPYLQLQAQYKDEITLTPAQVDRWHVLYQPLPEAALDGSNGYVFLPNQDSLQEGIDMAFAIDVKNISAFSMDSLLINYWVTDENQVKHEIDYNRQDSLRVGDILRDTVRFSTQGLAGNNTLWMEVNPYNKGLNNEIKDQPELAHFNNLLQIPFTLKGDDINPILDVTFDGEHILNGDIVNPKSEIVISLKDENPFLIMDEDADTTNFGIFLTNPKGEQKRIPFMDGEGNQVLNWIPADGGDLRFQIIYNAEFEESGTYELMVQGSDNSGNLSGDSEYRISFEVILESTITHMMNYPNPFSTSTRFVFTLTGTEVPEEIIIQIMTVTGRIVREITEEELGYIRIGRNISEYAWDGRDEFGDPLANGVYLYRLKAKINGEDIKHRASGADQHFTKDWGKMYLMR</sequence>
<reference evidence="4 5" key="1">
    <citation type="submission" date="2018-08" db="EMBL/GenBank/DDBJ databases">
        <title>The draft genome squence of Brumimicrobium sp. N62.</title>
        <authorList>
            <person name="Du Z.-J."/>
            <person name="Luo H.-R."/>
        </authorList>
    </citation>
    <scope>NUCLEOTIDE SEQUENCE [LARGE SCALE GENOMIC DNA]</scope>
    <source>
        <strain evidence="4 5">N62</strain>
    </source>
</reference>
<feature type="chain" id="PRO_5017640409" description="Gingipain domain-containing protein" evidence="2">
    <location>
        <begin position="20"/>
        <end position="1713"/>
    </location>
</feature>
<dbReference type="GO" id="GO:0006508">
    <property type="term" value="P:proteolysis"/>
    <property type="evidence" value="ECO:0007669"/>
    <property type="project" value="InterPro"/>
</dbReference>
<keyword evidence="2" id="KW-0732">Signal</keyword>
<feature type="region of interest" description="Disordered" evidence="1">
    <location>
        <begin position="495"/>
        <end position="518"/>
    </location>
</feature>
<gene>
    <name evidence="4" type="ORF">DXU93_11265</name>
</gene>
<dbReference type="OrthoDB" id="9757650at2"/>
<evidence type="ECO:0000313" key="5">
    <source>
        <dbReference type="Proteomes" id="UP000257127"/>
    </source>
</evidence>
<evidence type="ECO:0000313" key="4">
    <source>
        <dbReference type="EMBL" id="RFC53701.1"/>
    </source>
</evidence>